<protein>
    <submittedName>
        <fullName evidence="1">Phage late control D family protein</fullName>
    </submittedName>
</protein>
<name>A0ABS1S0N0_9RHOB</name>
<dbReference type="SUPFAM" id="SSF69279">
    <property type="entry name" value="Phage tail proteins"/>
    <property type="match status" value="1"/>
</dbReference>
<keyword evidence="2" id="KW-1185">Reference proteome</keyword>
<reference evidence="1 2" key="1">
    <citation type="submission" date="2021-01" db="EMBL/GenBank/DDBJ databases">
        <title>011410 draft genome.</title>
        <authorList>
            <person name="Lang L."/>
        </authorList>
    </citation>
    <scope>NUCLEOTIDE SEQUENCE [LARGE SCALE GENOMIC DNA]</scope>
    <source>
        <strain evidence="1 2">KCTC 42845</strain>
    </source>
</reference>
<accession>A0ABS1S0N0</accession>
<proteinExistence type="predicted"/>
<evidence type="ECO:0000313" key="1">
    <source>
        <dbReference type="EMBL" id="MBL3672258.1"/>
    </source>
</evidence>
<dbReference type="EMBL" id="JAESHT010000002">
    <property type="protein sequence ID" value="MBL3672258.1"/>
    <property type="molecule type" value="Genomic_DNA"/>
</dbReference>
<dbReference type="Proteomes" id="UP000644749">
    <property type="component" value="Unassembled WGS sequence"/>
</dbReference>
<evidence type="ECO:0000313" key="2">
    <source>
        <dbReference type="Proteomes" id="UP000644749"/>
    </source>
</evidence>
<gene>
    <name evidence="1" type="ORF">JL111_02055</name>
</gene>
<sequence length="290" mass="31093">MRLKLDDNPPAEIPQPGARIAVSLGYGENLVPMGSYLAEEVEVECLPYAITIHGKAAEMGGPVKEMRRRHWDQVSLKDVIADIAGEIGVQPVVDAALGAFHYEWLGQIAESNAAFLERLAERHGALFSIKDGRLVFAKRGAGQSATGKPLTGLVVTPATLITGSCRVTFSTRSVYRTVKATWMDRTTGRKRSVTVQGDKDSDAEFEIGQPFATRDEAKAAAEAKAGSLGRKKLQFTASLIGDPTIRAGAPVQFSGVRPGVDGLPLIIEEATHRFSKANGYTTDISGSIKD</sequence>
<comment type="caution">
    <text evidence="1">The sequence shown here is derived from an EMBL/GenBank/DDBJ whole genome shotgun (WGS) entry which is preliminary data.</text>
</comment>
<dbReference type="Pfam" id="PF05954">
    <property type="entry name" value="Phage_GPD"/>
    <property type="match status" value="1"/>
</dbReference>
<dbReference type="RefSeq" id="WP_191307488.1">
    <property type="nucleotide sequence ID" value="NZ_BNCL01000001.1"/>
</dbReference>
<organism evidence="1 2">
    <name type="scientific">Paracoccus aerius</name>
    <dbReference type="NCBI Taxonomy" id="1915382"/>
    <lineage>
        <taxon>Bacteria</taxon>
        <taxon>Pseudomonadati</taxon>
        <taxon>Pseudomonadota</taxon>
        <taxon>Alphaproteobacteria</taxon>
        <taxon>Rhodobacterales</taxon>
        <taxon>Paracoccaceae</taxon>
        <taxon>Paracoccus</taxon>
    </lineage>
</organism>